<accession>V7PFS3</accession>
<keyword evidence="1" id="KW-0472">Membrane</keyword>
<keyword evidence="1" id="KW-1133">Transmembrane helix</keyword>
<evidence type="ECO:0000313" key="3">
    <source>
        <dbReference type="Proteomes" id="UP000018538"/>
    </source>
</evidence>
<reference evidence="2 3" key="1">
    <citation type="submission" date="2013-11" db="EMBL/GenBank/DDBJ databases">
        <title>The Genome Sequence of Plasmodium yoelii 17X.</title>
        <authorList>
            <consortium name="The Broad Institute Genomics Platform"/>
            <consortium name="The Broad Institute Genome Sequencing Center for Infectious Disease"/>
            <person name="Neafsey D."/>
            <person name="Adams J."/>
            <person name="Walker B."/>
            <person name="Young S.K."/>
            <person name="Zeng Q."/>
            <person name="Gargeya S."/>
            <person name="Fitzgerald M."/>
            <person name="Haas B."/>
            <person name="Abouelleil A."/>
            <person name="Alvarado L."/>
            <person name="Chapman S.B."/>
            <person name="Gainer-Dewar J."/>
            <person name="Goldberg J."/>
            <person name="Griggs A."/>
            <person name="Gujja S."/>
            <person name="Hansen M."/>
            <person name="Howarth C."/>
            <person name="Imamovic A."/>
            <person name="Ireland A."/>
            <person name="Larimer J."/>
            <person name="McCowan C."/>
            <person name="Murphy C."/>
            <person name="Pearson M."/>
            <person name="Poon T.W."/>
            <person name="Priest M."/>
            <person name="Roberts A."/>
            <person name="Saif S."/>
            <person name="Shea T."/>
            <person name="Sykes S."/>
            <person name="Wortman J."/>
            <person name="Nusbaum C."/>
            <person name="Birren B."/>
        </authorList>
    </citation>
    <scope>NUCLEOTIDE SEQUENCE [LARGE SCALE GENOMIC DNA]</scope>
    <source>
        <strain evidence="2 3">17X</strain>
    </source>
</reference>
<proteinExistence type="predicted"/>
<sequence length="116" mass="13517">MINKIKGIFRVLYNYATLLLVYGLIIQASYLCFKYALTFSTKIRIACLISFGFTTFMTLWCHIKCLLKNPGHLNKSDFPGENINIYDHNISYCKKCNFPKIKRAHHCSVCNKHMDK</sequence>
<evidence type="ECO:0000256" key="1">
    <source>
        <dbReference type="SAM" id="Phobius"/>
    </source>
</evidence>
<evidence type="ECO:0000313" key="2">
    <source>
        <dbReference type="EMBL" id="ETB57193.1"/>
    </source>
</evidence>
<protein>
    <recommendedName>
        <fullName evidence="4">Palmitoyltransferase</fullName>
    </recommendedName>
</protein>
<feature type="transmembrane region" description="Helical" evidence="1">
    <location>
        <begin position="43"/>
        <end position="63"/>
    </location>
</feature>
<dbReference type="PANTHER" id="PTHR12246">
    <property type="entry name" value="PALMITOYLTRANSFERASE ZDHHC16"/>
    <property type="match status" value="1"/>
</dbReference>
<dbReference type="AlphaFoldDB" id="V7PFS3"/>
<keyword evidence="1" id="KW-0812">Transmembrane</keyword>
<dbReference type="Proteomes" id="UP000018538">
    <property type="component" value="Unassembled WGS sequence"/>
</dbReference>
<dbReference type="InterPro" id="IPR039859">
    <property type="entry name" value="PFA4/ZDH16/20/ERF2-like"/>
</dbReference>
<keyword evidence="3" id="KW-1185">Reference proteome</keyword>
<feature type="transmembrane region" description="Helical" evidence="1">
    <location>
        <begin position="12"/>
        <end position="37"/>
    </location>
</feature>
<gene>
    <name evidence="2" type="ORF">YYC_05007</name>
</gene>
<dbReference type="GO" id="GO:0016409">
    <property type="term" value="F:palmitoyltransferase activity"/>
    <property type="evidence" value="ECO:0007669"/>
    <property type="project" value="InterPro"/>
</dbReference>
<evidence type="ECO:0008006" key="4">
    <source>
        <dbReference type="Google" id="ProtNLM"/>
    </source>
</evidence>
<dbReference type="PROSITE" id="PS50216">
    <property type="entry name" value="DHHC"/>
    <property type="match status" value="1"/>
</dbReference>
<dbReference type="EMBL" id="KI635808">
    <property type="protein sequence ID" value="ETB57193.1"/>
    <property type="molecule type" value="Genomic_DNA"/>
</dbReference>
<organism evidence="2 3">
    <name type="scientific">Plasmodium yoelii 17X</name>
    <dbReference type="NCBI Taxonomy" id="1323249"/>
    <lineage>
        <taxon>Eukaryota</taxon>
        <taxon>Sar</taxon>
        <taxon>Alveolata</taxon>
        <taxon>Apicomplexa</taxon>
        <taxon>Aconoidasida</taxon>
        <taxon>Haemosporida</taxon>
        <taxon>Plasmodiidae</taxon>
        <taxon>Plasmodium</taxon>
        <taxon>Plasmodium (Vinckeia)</taxon>
    </lineage>
</organism>
<name>V7PFS3_PLAYE</name>